<evidence type="ECO:0000313" key="1">
    <source>
        <dbReference type="EMBL" id="CAG8681339.1"/>
    </source>
</evidence>
<feature type="non-terminal residue" evidence="1">
    <location>
        <position position="1"/>
    </location>
</feature>
<comment type="caution">
    <text evidence="1">The sequence shown here is derived from an EMBL/GenBank/DDBJ whole genome shotgun (WGS) entry which is preliminary data.</text>
</comment>
<dbReference type="EMBL" id="CAJVPM010031993">
    <property type="protein sequence ID" value="CAG8681339.1"/>
    <property type="molecule type" value="Genomic_DNA"/>
</dbReference>
<name>A0ACA9NXH5_9GLOM</name>
<evidence type="ECO:0000313" key="2">
    <source>
        <dbReference type="Proteomes" id="UP000789860"/>
    </source>
</evidence>
<dbReference type="Proteomes" id="UP000789860">
    <property type="component" value="Unassembled WGS sequence"/>
</dbReference>
<gene>
    <name evidence="1" type="ORF">SCALOS_LOCUS9746</name>
</gene>
<proteinExistence type="predicted"/>
<organism evidence="1 2">
    <name type="scientific">Scutellospora calospora</name>
    <dbReference type="NCBI Taxonomy" id="85575"/>
    <lineage>
        <taxon>Eukaryota</taxon>
        <taxon>Fungi</taxon>
        <taxon>Fungi incertae sedis</taxon>
        <taxon>Mucoromycota</taxon>
        <taxon>Glomeromycotina</taxon>
        <taxon>Glomeromycetes</taxon>
        <taxon>Diversisporales</taxon>
        <taxon>Gigasporaceae</taxon>
        <taxon>Scutellospora</taxon>
    </lineage>
</organism>
<reference evidence="1" key="1">
    <citation type="submission" date="2021-06" db="EMBL/GenBank/DDBJ databases">
        <authorList>
            <person name="Kallberg Y."/>
            <person name="Tangrot J."/>
            <person name="Rosling A."/>
        </authorList>
    </citation>
    <scope>NUCLEOTIDE SEQUENCE</scope>
    <source>
        <strain evidence="1">AU212A</strain>
    </source>
</reference>
<keyword evidence="2" id="KW-1185">Reference proteome</keyword>
<feature type="non-terminal residue" evidence="1">
    <location>
        <position position="186"/>
    </location>
</feature>
<protein>
    <submittedName>
        <fullName evidence="1">11825_t:CDS:1</fullName>
    </submittedName>
</protein>
<accession>A0ACA9NXH5</accession>
<sequence length="186" mass="21740">LCKNGVSDEVIDATKDHHITEELNRLQKIRQKILTHQKLDSPNYFMSEAILKRLQGYSISYCPTEQALVNIITILCIHSAEVMTLYIANRHMTGYAKGCRIIQKVIANSTLWDPRILDIKWFNLFLKPYGIKLSDLHELDANYTAMIHESENSGQRFIIMREALRHNPRYVSLVEYYSRVPYRAIR</sequence>